<feature type="compositionally biased region" description="Polar residues" evidence="2">
    <location>
        <begin position="354"/>
        <end position="364"/>
    </location>
</feature>
<proteinExistence type="predicted"/>
<evidence type="ECO:0000313" key="3">
    <source>
        <dbReference type="EMBL" id="KAL0069181.1"/>
    </source>
</evidence>
<feature type="region of interest" description="Disordered" evidence="2">
    <location>
        <begin position="299"/>
        <end position="454"/>
    </location>
</feature>
<feature type="coiled-coil region" evidence="1">
    <location>
        <begin position="50"/>
        <end position="199"/>
    </location>
</feature>
<reference evidence="3 4" key="1">
    <citation type="submission" date="2024-05" db="EMBL/GenBank/DDBJ databases">
        <title>A draft genome resource for the thread blight pathogen Marasmius tenuissimus strain MS-2.</title>
        <authorList>
            <person name="Yulfo-Soto G.E."/>
            <person name="Baruah I.K."/>
            <person name="Amoako-Attah I."/>
            <person name="Bukari Y."/>
            <person name="Meinhardt L.W."/>
            <person name="Bailey B.A."/>
            <person name="Cohen S.P."/>
        </authorList>
    </citation>
    <scope>NUCLEOTIDE SEQUENCE [LARGE SCALE GENOMIC DNA]</scope>
    <source>
        <strain evidence="3 4">MS-2</strain>
    </source>
</reference>
<dbReference type="Proteomes" id="UP001437256">
    <property type="component" value="Unassembled WGS sequence"/>
</dbReference>
<feature type="compositionally biased region" description="Acidic residues" evidence="2">
    <location>
        <begin position="396"/>
        <end position="406"/>
    </location>
</feature>
<evidence type="ECO:0000256" key="2">
    <source>
        <dbReference type="SAM" id="MobiDB-lite"/>
    </source>
</evidence>
<accession>A0ABR3A796</accession>
<evidence type="ECO:0000313" key="4">
    <source>
        <dbReference type="Proteomes" id="UP001437256"/>
    </source>
</evidence>
<protein>
    <submittedName>
        <fullName evidence="3">Uncharacterized protein</fullName>
    </submittedName>
</protein>
<evidence type="ECO:0000256" key="1">
    <source>
        <dbReference type="SAM" id="Coils"/>
    </source>
</evidence>
<keyword evidence="4" id="KW-1185">Reference proteome</keyword>
<gene>
    <name evidence="3" type="ORF">AAF712_003869</name>
</gene>
<feature type="compositionally biased region" description="Basic residues" evidence="2">
    <location>
        <begin position="332"/>
        <end position="347"/>
    </location>
</feature>
<organism evidence="3 4">
    <name type="scientific">Marasmius tenuissimus</name>
    <dbReference type="NCBI Taxonomy" id="585030"/>
    <lineage>
        <taxon>Eukaryota</taxon>
        <taxon>Fungi</taxon>
        <taxon>Dikarya</taxon>
        <taxon>Basidiomycota</taxon>
        <taxon>Agaricomycotina</taxon>
        <taxon>Agaricomycetes</taxon>
        <taxon>Agaricomycetidae</taxon>
        <taxon>Agaricales</taxon>
        <taxon>Marasmiineae</taxon>
        <taxon>Marasmiaceae</taxon>
        <taxon>Marasmius</taxon>
    </lineage>
</organism>
<name>A0ABR3A796_9AGAR</name>
<comment type="caution">
    <text evidence="3">The sequence shown here is derived from an EMBL/GenBank/DDBJ whole genome shotgun (WGS) entry which is preliminary data.</text>
</comment>
<keyword evidence="1" id="KW-0175">Coiled coil</keyword>
<sequence length="454" mass="51343">MQSIQIENLSQCQVPATQALVQRSAEPYFGAKRRRHSAQMLPTGLEERRNAGLEVGNEQLKKELEAERAKRADVQGKLDAEIIRATELNQECEELRRDDYHLHRLQRRLQEKLRGREEDRRKVEELEVAIKELKSIHQECGGAVQACQEANEAKNGELEDLKQENVQLKDELGRLRNSLVGLKEEAESARSDLERFSYEQHRIQAVLRDQKNRARVERDILVVKLESCKRGREAVRTELEDERTTSAQIRRQLEECREALSDTNFRYRSDSSRWMNERMALQTVARDQETTILSLQGAMAHPSIPSPTPNASRSRPTLSPPPRRDSTGSLKTARRGSKTSRKAKHTGPKVSLGSVPNTGRASSKSNHDISLGKRKRISSQSSSDTDEQRISSILVDSDEEVTEDTSQEGQTPSLPSPVIGPEGKADLRTGRKTSPVQNRRAEPAPSTRRGTRRC</sequence>
<dbReference type="EMBL" id="JBBXMP010000014">
    <property type="protein sequence ID" value="KAL0069181.1"/>
    <property type="molecule type" value="Genomic_DNA"/>
</dbReference>